<dbReference type="PANTHER" id="PTHR31896:SF12">
    <property type="entry name" value="HXXXD-TYPE ACYL-TRANSFERASE FAMILY PROTEIN"/>
    <property type="match status" value="1"/>
</dbReference>
<proteinExistence type="predicted"/>
<dbReference type="Pfam" id="PF02458">
    <property type="entry name" value="Transferase"/>
    <property type="match status" value="1"/>
</dbReference>
<name>A0A9R0INH5_SPIOL</name>
<organism evidence="2 3">
    <name type="scientific">Spinacia oleracea</name>
    <name type="common">Spinach</name>
    <dbReference type="NCBI Taxonomy" id="3562"/>
    <lineage>
        <taxon>Eukaryota</taxon>
        <taxon>Viridiplantae</taxon>
        <taxon>Streptophyta</taxon>
        <taxon>Embryophyta</taxon>
        <taxon>Tracheophyta</taxon>
        <taxon>Spermatophyta</taxon>
        <taxon>Magnoliopsida</taxon>
        <taxon>eudicotyledons</taxon>
        <taxon>Gunneridae</taxon>
        <taxon>Pentapetalae</taxon>
        <taxon>Caryophyllales</taxon>
        <taxon>Chenopodiaceae</taxon>
        <taxon>Chenopodioideae</taxon>
        <taxon>Anserineae</taxon>
        <taxon>Spinacia</taxon>
    </lineage>
</organism>
<dbReference type="GO" id="GO:0016747">
    <property type="term" value="F:acyltransferase activity, transferring groups other than amino-acyl groups"/>
    <property type="evidence" value="ECO:0000318"/>
    <property type="project" value="GO_Central"/>
</dbReference>
<keyword evidence="1" id="KW-0808">Transferase</keyword>
<dbReference type="InterPro" id="IPR051283">
    <property type="entry name" value="Sec_Metabolite_Acyltrans"/>
</dbReference>
<evidence type="ECO:0000256" key="1">
    <source>
        <dbReference type="ARBA" id="ARBA00022679"/>
    </source>
</evidence>
<sequence>MSSSETVKQISECFIKPKYKVHEANQPYYLAPMDLAMLCFHYIQKGLLFIKPSHFNNQEFSVNKHLQSLKESLSLTLVHFYPLAGRLATRINKNQHESLVYVDCNKGDGARFIYATLNMTVSEILSPKEVPVVVQSLFDHDRAINHDGHELPLLSVQVTELVDGVFIGCSMNHAIVDGTSYWHFWKLWSEIHRANNYKQLLVSRLPIHERWFPDGYGPIVQLPFTHPNEFVSRFETDQLKERIFHFSKVSIARIKAKANKESSNTCNNISSFQSLSALVWRSIVRANCLSEDQITSCRIASNNRHRLDPPLLPEYVGNCVTAIVTTTTAGELLGHNLGWAASLLHQSVVNHSDKTVHDFINGWLQSPFVYQPCKMFDPYSVMMGSSPRFDMYGNEFGLGKAVAVRSGYANKFVGKVTAYPGYEGGGSVDLEICLPPNSMRALESDEEFMTAATEYNRYGLIKKVSQRGM</sequence>
<evidence type="ECO:0000313" key="2">
    <source>
        <dbReference type="Proteomes" id="UP000813463"/>
    </source>
</evidence>
<protein>
    <submittedName>
        <fullName evidence="3">Uncharacterized acetyltransferase At3g50280</fullName>
    </submittedName>
</protein>
<gene>
    <name evidence="3" type="primary">LOC110791836</name>
</gene>
<evidence type="ECO:0000313" key="3">
    <source>
        <dbReference type="RefSeq" id="XP_021852287.2"/>
    </source>
</evidence>
<dbReference type="InterPro" id="IPR023213">
    <property type="entry name" value="CAT-like_dom_sf"/>
</dbReference>
<dbReference type="PANTHER" id="PTHR31896">
    <property type="entry name" value="FAMILY REGULATORY PROTEIN, PUTATIVE (AFU_ORTHOLOGUE AFUA_3G14730)-RELATED"/>
    <property type="match status" value="1"/>
</dbReference>
<dbReference type="KEGG" id="soe:110791836"/>
<reference evidence="3" key="2">
    <citation type="submission" date="2025-08" db="UniProtKB">
        <authorList>
            <consortium name="RefSeq"/>
        </authorList>
    </citation>
    <scope>IDENTIFICATION</scope>
    <source>
        <tissue evidence="3">Leaf</tissue>
    </source>
</reference>
<reference evidence="2" key="1">
    <citation type="journal article" date="2021" name="Nat. Commun.">
        <title>Genomic analyses provide insights into spinach domestication and the genetic basis of agronomic traits.</title>
        <authorList>
            <person name="Cai X."/>
            <person name="Sun X."/>
            <person name="Xu C."/>
            <person name="Sun H."/>
            <person name="Wang X."/>
            <person name="Ge C."/>
            <person name="Zhang Z."/>
            <person name="Wang Q."/>
            <person name="Fei Z."/>
            <person name="Jiao C."/>
            <person name="Wang Q."/>
        </authorList>
    </citation>
    <scope>NUCLEOTIDE SEQUENCE [LARGE SCALE GENOMIC DNA]</scope>
    <source>
        <strain evidence="2">cv. Varoflay</strain>
    </source>
</reference>
<dbReference type="Gene3D" id="3.30.559.10">
    <property type="entry name" value="Chloramphenicol acetyltransferase-like domain"/>
    <property type="match status" value="2"/>
</dbReference>
<dbReference type="GeneID" id="110791836"/>
<keyword evidence="2" id="KW-1185">Reference proteome</keyword>
<dbReference type="GO" id="GO:0005737">
    <property type="term" value="C:cytoplasm"/>
    <property type="evidence" value="ECO:0000318"/>
    <property type="project" value="GO_Central"/>
</dbReference>
<accession>A0A9R0INH5</accession>
<dbReference type="RefSeq" id="XP_021852287.2">
    <property type="nucleotide sequence ID" value="XM_021996595.2"/>
</dbReference>
<dbReference type="Proteomes" id="UP000813463">
    <property type="component" value="Chromosome 6"/>
</dbReference>
<dbReference type="AlphaFoldDB" id="A0A9R0INH5"/>